<name>A0A1C7MFH9_GRIFR</name>
<dbReference type="EMBL" id="LUGG01000004">
    <property type="protein sequence ID" value="OBZ75620.1"/>
    <property type="molecule type" value="Genomic_DNA"/>
</dbReference>
<dbReference type="Proteomes" id="UP000092993">
    <property type="component" value="Unassembled WGS sequence"/>
</dbReference>
<dbReference type="STRING" id="5627.A0A1C7MFH9"/>
<accession>A0A1C7MFH9</accession>
<organism evidence="2 3">
    <name type="scientific">Grifola frondosa</name>
    <name type="common">Maitake</name>
    <name type="synonym">Polyporus frondosus</name>
    <dbReference type="NCBI Taxonomy" id="5627"/>
    <lineage>
        <taxon>Eukaryota</taxon>
        <taxon>Fungi</taxon>
        <taxon>Dikarya</taxon>
        <taxon>Basidiomycota</taxon>
        <taxon>Agaricomycotina</taxon>
        <taxon>Agaricomycetes</taxon>
        <taxon>Polyporales</taxon>
        <taxon>Grifolaceae</taxon>
        <taxon>Grifola</taxon>
    </lineage>
</organism>
<protein>
    <recommendedName>
        <fullName evidence="4">HTH APSES-type domain-containing protein</fullName>
    </recommendedName>
</protein>
<dbReference type="InterPro" id="IPR036887">
    <property type="entry name" value="HTH_APSES_sf"/>
</dbReference>
<feature type="compositionally biased region" description="Acidic residues" evidence="1">
    <location>
        <begin position="447"/>
        <end position="474"/>
    </location>
</feature>
<sequence length="1042" mass="115380">MPRPLRLRSACSSLLALPFSQSSNLLSSLILSPSILPLLPPILQPDPSITPVPHRWPTSRLPYLCLMTGKPCLPRRHSNPCGPTTSPAPVWHKDTLKLDHQALCSSSPVLRRTTSTPTHQARSSPQTQGCLREPRPSDANNKVLLAIGRSFMSVDNRAMTIKDLAEMTIKYGLMCHKRRVTTACPQLARRSRPTFATICNDARYNRTIHYFFDTCYRGPHPMMTSFLLFILALVVHIAHRTSRKNRITNFRRGTMVWYLSKAAGAPCPFARAGIRLCDYNENGKIGVAQNPGRERKRERDRMRKSEQCGQKRKRLLRSCADKGSDSDSMNEEEKRPPKVKLTLRLKPCLVSTPVPPIRRQSDDSDSMSVDSSEDEEPATEPPSIDDPYPSFPSTSQYSMEDYRRSPSVPYSITSGTPPPDSEDEDEDYHISMTGVRRPSANRTYTPLEDEDEDDEDDFDWDGEFSADFDGDNETQWESPGPRSPSVQFEDDVVVKQEPTDVRGYLEAWDDLESRAADMKVIDVVAQAAAAELDPDMTAPKIEDLDAWNWEGFGQTSLENGLPYVDDDDIPYIKQEEVDTQPFFAEQTLTPLRESLSPMTPLSPHLSDSPVEERPLDVAGFHPYTSLQWRDVELLGPDSVEPDELEDGVWYRGREKSVSAVGSPRAGPSASPHVSNIAMQAVLSPQGPRVALPPPLDLSAACPPSDVPQADSSVVSQVTSPTLITSLTSLSLQTPATSGTNPFFVPSRGADAHDEETSIYPTEDVAVVLHTIDPCAPAISATVVEGVPRYQMTIGSSIFLRNIYEDAVKLSPIIELLEVEPPVIPDPVTISEGPASVQGTWVSSAVARDIAKGHPLLEVFLSEQLHYRFTPELLSAYRSNRRAWFTGVDSQAAILLRRRSDSWSRSEISPQEPGESWEGELGSTPEEANDISPHQIRMILSAEPGFYSAEDIVVVEAPLSPTEEEMFHVLCSAPEWEERVEGPSTSTVPAAPLPVVVEELPAIAAKDSPCHERPLRRSKRVANAIATRSRTRSTKRGSRSSLS</sequence>
<gene>
    <name evidence="2" type="ORF">A0H81_04494</name>
</gene>
<comment type="caution">
    <text evidence="2">The sequence shown here is derived from an EMBL/GenBank/DDBJ whole genome shotgun (WGS) entry which is preliminary data.</text>
</comment>
<feature type="compositionally biased region" description="Basic and acidic residues" evidence="1">
    <location>
        <begin position="319"/>
        <end position="336"/>
    </location>
</feature>
<feature type="compositionally biased region" description="Basic residues" evidence="1">
    <location>
        <begin position="1028"/>
        <end position="1042"/>
    </location>
</feature>
<evidence type="ECO:0000256" key="1">
    <source>
        <dbReference type="SAM" id="MobiDB-lite"/>
    </source>
</evidence>
<proteinExistence type="predicted"/>
<feature type="region of interest" description="Disordered" evidence="1">
    <location>
        <begin position="1007"/>
        <end position="1042"/>
    </location>
</feature>
<dbReference type="GO" id="GO:0003677">
    <property type="term" value="F:DNA binding"/>
    <property type="evidence" value="ECO:0007669"/>
    <property type="project" value="InterPro"/>
</dbReference>
<evidence type="ECO:0008006" key="4">
    <source>
        <dbReference type="Google" id="ProtNLM"/>
    </source>
</evidence>
<feature type="region of interest" description="Disordered" evidence="1">
    <location>
        <begin position="285"/>
        <end position="490"/>
    </location>
</feature>
<dbReference type="SUPFAM" id="SSF54616">
    <property type="entry name" value="DNA-binding domain of Mlu1-box binding protein MBP1"/>
    <property type="match status" value="1"/>
</dbReference>
<evidence type="ECO:0000313" key="2">
    <source>
        <dbReference type="EMBL" id="OBZ75620.1"/>
    </source>
</evidence>
<dbReference type="OMA" id="CGTWVPL"/>
<dbReference type="AlphaFoldDB" id="A0A1C7MFH9"/>
<keyword evidence="3" id="KW-1185">Reference proteome</keyword>
<feature type="region of interest" description="Disordered" evidence="1">
    <location>
        <begin position="109"/>
        <end position="137"/>
    </location>
</feature>
<feature type="compositionally biased region" description="Basic and acidic residues" evidence="1">
    <location>
        <begin position="292"/>
        <end position="306"/>
    </location>
</feature>
<reference evidence="2 3" key="1">
    <citation type="submission" date="2016-03" db="EMBL/GenBank/DDBJ databases">
        <title>Whole genome sequencing of Grifola frondosa 9006-11.</title>
        <authorList>
            <person name="Min B."/>
            <person name="Park H."/>
            <person name="Kim J.-G."/>
            <person name="Cho H."/>
            <person name="Oh Y.-L."/>
            <person name="Kong W.-S."/>
            <person name="Choi I.-G."/>
        </authorList>
    </citation>
    <scope>NUCLEOTIDE SEQUENCE [LARGE SCALE GENOMIC DNA]</scope>
    <source>
        <strain evidence="2 3">9006-11</strain>
    </source>
</reference>
<evidence type="ECO:0000313" key="3">
    <source>
        <dbReference type="Proteomes" id="UP000092993"/>
    </source>
</evidence>
<feature type="compositionally biased region" description="Polar residues" evidence="1">
    <location>
        <begin position="109"/>
        <end position="129"/>
    </location>
</feature>
<dbReference type="OrthoDB" id="5597783at2759"/>
<feature type="region of interest" description="Disordered" evidence="1">
    <location>
        <begin position="904"/>
        <end position="929"/>
    </location>
</feature>
<feature type="region of interest" description="Disordered" evidence="1">
    <location>
        <begin position="685"/>
        <end position="710"/>
    </location>
</feature>